<keyword evidence="9" id="KW-1185">Reference proteome</keyword>
<comment type="subcellular location">
    <subcellularLocation>
        <location evidence="1">Virion</location>
    </subcellularLocation>
</comment>
<dbReference type="InterPro" id="IPR005563">
    <property type="entry name" value="A_protein"/>
</dbReference>
<evidence type="ECO:0000256" key="2">
    <source>
        <dbReference type="ARBA" id="ARBA00022581"/>
    </source>
</evidence>
<organism evidence="8 9">
    <name type="scientific">ssRNA phage SRR7976325_3</name>
    <dbReference type="NCBI Taxonomy" id="2786718"/>
    <lineage>
        <taxon>Viruses</taxon>
        <taxon>Riboviria</taxon>
        <taxon>Orthornavirae</taxon>
        <taxon>Lenarviricota</taxon>
        <taxon>Leviviricetes</taxon>
        <taxon>Norzivirales</taxon>
        <taxon>Atkinsviridae</taxon>
        <taxon>Coughduvirus</taxon>
        <taxon>Coughduvirus borboradaptatum</taxon>
        <taxon>Lehptevirus borboradaptatum</taxon>
    </lineage>
</organism>
<evidence type="ECO:0000256" key="5">
    <source>
        <dbReference type="ARBA" id="ARBA00023104"/>
    </source>
</evidence>
<keyword evidence="5" id="KW-1175">Viral attachment to host cell pilus</keyword>
<gene>
    <name evidence="8" type="primary">SRR7976325_3_2</name>
</gene>
<reference evidence="8 9" key="1">
    <citation type="submission" date="2020-09" db="EMBL/GenBank/DDBJ databases">
        <title>Leviviricetes taxonomy.</title>
        <authorList>
            <person name="Stockdale S.R."/>
            <person name="Callanan J."/>
            <person name="Adriaenssens E.M."/>
            <person name="Kuhn J.H."/>
            <person name="Rumnieks J."/>
            <person name="Shkoporov A."/>
            <person name="Draper L.A."/>
            <person name="Ross P."/>
            <person name="Hill C."/>
        </authorList>
    </citation>
    <scope>NUCLEOTIDE SEQUENCE [LARGE SCALE GENOMIC DNA]</scope>
</reference>
<dbReference type="GeneID" id="80397043"/>
<keyword evidence="4" id="KW-0946">Virion</keyword>
<name>A0A8S5L5C4_9VIRU</name>
<evidence type="ECO:0000313" key="8">
    <source>
        <dbReference type="EMBL" id="DAD52787.1"/>
    </source>
</evidence>
<dbReference type="EMBL" id="BK014206">
    <property type="protein sequence ID" value="DAD52787.1"/>
    <property type="molecule type" value="Genomic_RNA"/>
</dbReference>
<protein>
    <submittedName>
        <fullName evidence="8">Maturation protein</fullName>
    </submittedName>
</protein>
<dbReference type="GO" id="GO:0039666">
    <property type="term" value="P:virion attachment to host cell pilus"/>
    <property type="evidence" value="ECO:0007669"/>
    <property type="project" value="UniProtKB-KW"/>
</dbReference>
<dbReference type="KEGG" id="vg:80397043"/>
<dbReference type="Proteomes" id="UP000679384">
    <property type="component" value="Segment"/>
</dbReference>
<dbReference type="RefSeq" id="YP_010768839.1">
    <property type="nucleotide sequence ID" value="NC_073804.1"/>
</dbReference>
<keyword evidence="2" id="KW-0945">Host-virus interaction</keyword>
<comment type="similarity">
    <text evidence="7">Belongs to the Leviviricetes maturation protein family.</text>
</comment>
<evidence type="ECO:0000256" key="6">
    <source>
        <dbReference type="ARBA" id="ARBA00023296"/>
    </source>
</evidence>
<dbReference type="GO" id="GO:0044423">
    <property type="term" value="C:virion component"/>
    <property type="evidence" value="ECO:0007669"/>
    <property type="project" value="UniProtKB-KW"/>
</dbReference>
<evidence type="ECO:0000313" key="9">
    <source>
        <dbReference type="Proteomes" id="UP000679384"/>
    </source>
</evidence>
<proteinExistence type="inferred from homology"/>
<evidence type="ECO:0000256" key="7">
    <source>
        <dbReference type="ARBA" id="ARBA00035110"/>
    </source>
</evidence>
<keyword evidence="6" id="KW-1160">Virus entry into host cell</keyword>
<keyword evidence="3" id="KW-1161">Viral attachment to host cell</keyword>
<evidence type="ECO:0000256" key="3">
    <source>
        <dbReference type="ARBA" id="ARBA00022804"/>
    </source>
</evidence>
<evidence type="ECO:0000256" key="1">
    <source>
        <dbReference type="ARBA" id="ARBA00004328"/>
    </source>
</evidence>
<dbReference type="Pfam" id="PF03863">
    <property type="entry name" value="Phage_mat-A"/>
    <property type="match status" value="1"/>
</dbReference>
<accession>A0A8S5L5C4</accession>
<evidence type="ECO:0000256" key="4">
    <source>
        <dbReference type="ARBA" id="ARBA00022844"/>
    </source>
</evidence>
<sequence>MGIRNIEIPVEVLSLVDDRYYDKVQGKWFTNTSSRGMFRVGTNVQYGTTNPGYKDRILKGEDASSAYTRRHYTCEPGLVRMSTNGPFYDGFRVETYYPSPLPSVSYDATDVTLDASARLKRKLREFSGHSNQLTNLVELRELPKTIGSVANSASKLITTVLNSKRRGGNLRKFASDQWLTWSFGVLPTLGAIDDAISSVKSYLERDDHSIREYGIFQKDWTSSNTTKTTGPMGSSIRRNSVWYHTLSCKITAGYRFQLLSANNYTMAKHLGFDISSVVPTAWELLPYSWLVDYFTTAGSFIEDSFSASPGTSIYICQTVKYRVIGEEHYSPVLDPGWILDNFYTRPTKFQYVEMTRTPLVNLPRAPLRFKTKEEIASNAVTKLLNLASLLGSKK</sequence>